<proteinExistence type="predicted"/>
<feature type="signal peptide" evidence="1">
    <location>
        <begin position="1"/>
        <end position="21"/>
    </location>
</feature>
<dbReference type="FunCoup" id="A0A0P0V4C8">
    <property type="interactions" value="7"/>
</dbReference>
<dbReference type="EMBL" id="AP014957">
    <property type="protein sequence ID" value="BAS72811.1"/>
    <property type="molecule type" value="Genomic_DNA"/>
</dbReference>
<name>A0A0P0V4C8_ORYSJ</name>
<dbReference type="Proteomes" id="UP000059680">
    <property type="component" value="Chromosome 1"/>
</dbReference>
<evidence type="ECO:0000313" key="3">
    <source>
        <dbReference type="Proteomes" id="UP000059680"/>
    </source>
</evidence>
<organism evidence="2 3">
    <name type="scientific">Oryza sativa subsp. japonica</name>
    <name type="common">Rice</name>
    <dbReference type="NCBI Taxonomy" id="39947"/>
    <lineage>
        <taxon>Eukaryota</taxon>
        <taxon>Viridiplantae</taxon>
        <taxon>Streptophyta</taxon>
        <taxon>Embryophyta</taxon>
        <taxon>Tracheophyta</taxon>
        <taxon>Spermatophyta</taxon>
        <taxon>Magnoliopsida</taxon>
        <taxon>Liliopsida</taxon>
        <taxon>Poales</taxon>
        <taxon>Poaceae</taxon>
        <taxon>BOP clade</taxon>
        <taxon>Oryzoideae</taxon>
        <taxon>Oryzeae</taxon>
        <taxon>Oryzinae</taxon>
        <taxon>Oryza</taxon>
        <taxon>Oryza sativa</taxon>
    </lineage>
</organism>
<protein>
    <submittedName>
        <fullName evidence="2">Os01g0574451 protein</fullName>
    </submittedName>
</protein>
<keyword evidence="3" id="KW-1185">Reference proteome</keyword>
<dbReference type="InParanoid" id="A0A0P0V4C8"/>
<dbReference type="Gramene" id="Os01t0574451-00">
    <property type="protein sequence ID" value="Os01t0574451-00"/>
    <property type="gene ID" value="Os01g0574451"/>
</dbReference>
<sequence>MPYFVTIALAILVAFWKSDDAPDVTSLSPKISSSATRPAMETSSHASICFREKLVSSFSGSWDTIPRVLPLGTMVALWTGRAPSVWMATRACPPSWYAVNFRDSSEITADLRSLPIMIRSLAYSRSFIVTAFAPSMAALRAATFTKLARSAPENPGVPLAMIIKSTSSLFTFNIWDSRICRRPSTSGFGTTICRSKRPGLTSALSRD</sequence>
<feature type="chain" id="PRO_5006056179" evidence="1">
    <location>
        <begin position="22"/>
        <end position="207"/>
    </location>
</feature>
<dbReference type="PaxDb" id="39947-A0A0P0V4C8"/>
<gene>
    <name evidence="2" type="ordered locus">Os01g0574451</name>
    <name evidence="2" type="ORF">OSNPB_010574451</name>
</gene>
<reference evidence="2 3" key="2">
    <citation type="journal article" date="2013" name="Plant Cell Physiol.">
        <title>Rice Annotation Project Database (RAP-DB): an integrative and interactive database for rice genomics.</title>
        <authorList>
            <person name="Sakai H."/>
            <person name="Lee S.S."/>
            <person name="Tanaka T."/>
            <person name="Numa H."/>
            <person name="Kim J."/>
            <person name="Kawahara Y."/>
            <person name="Wakimoto H."/>
            <person name="Yang C.C."/>
            <person name="Iwamoto M."/>
            <person name="Abe T."/>
            <person name="Yamada Y."/>
            <person name="Muto A."/>
            <person name="Inokuchi H."/>
            <person name="Ikemura T."/>
            <person name="Matsumoto T."/>
            <person name="Sasaki T."/>
            <person name="Itoh T."/>
        </authorList>
    </citation>
    <scope>NUCLEOTIDE SEQUENCE [LARGE SCALE GENOMIC DNA]</scope>
    <source>
        <strain evidence="3">cv. Nipponbare</strain>
    </source>
</reference>
<accession>A0A0P0V4C8</accession>
<reference evidence="3" key="1">
    <citation type="journal article" date="2005" name="Nature">
        <title>The map-based sequence of the rice genome.</title>
        <authorList>
            <consortium name="International rice genome sequencing project (IRGSP)"/>
            <person name="Matsumoto T."/>
            <person name="Wu J."/>
            <person name="Kanamori H."/>
            <person name="Katayose Y."/>
            <person name="Fujisawa M."/>
            <person name="Namiki N."/>
            <person name="Mizuno H."/>
            <person name="Yamamoto K."/>
            <person name="Antonio B.A."/>
            <person name="Baba T."/>
            <person name="Sakata K."/>
            <person name="Nagamura Y."/>
            <person name="Aoki H."/>
            <person name="Arikawa K."/>
            <person name="Arita K."/>
            <person name="Bito T."/>
            <person name="Chiden Y."/>
            <person name="Fujitsuka N."/>
            <person name="Fukunaka R."/>
            <person name="Hamada M."/>
            <person name="Harada C."/>
            <person name="Hayashi A."/>
            <person name="Hijishita S."/>
            <person name="Honda M."/>
            <person name="Hosokawa S."/>
            <person name="Ichikawa Y."/>
            <person name="Idonuma A."/>
            <person name="Iijima M."/>
            <person name="Ikeda M."/>
            <person name="Ikeno M."/>
            <person name="Ito K."/>
            <person name="Ito S."/>
            <person name="Ito T."/>
            <person name="Ito Y."/>
            <person name="Ito Y."/>
            <person name="Iwabuchi A."/>
            <person name="Kamiya K."/>
            <person name="Karasawa W."/>
            <person name="Kurita K."/>
            <person name="Katagiri S."/>
            <person name="Kikuta A."/>
            <person name="Kobayashi H."/>
            <person name="Kobayashi N."/>
            <person name="Machita K."/>
            <person name="Maehara T."/>
            <person name="Masukawa M."/>
            <person name="Mizubayashi T."/>
            <person name="Mukai Y."/>
            <person name="Nagasaki H."/>
            <person name="Nagata Y."/>
            <person name="Naito S."/>
            <person name="Nakashima M."/>
            <person name="Nakama Y."/>
            <person name="Nakamichi Y."/>
            <person name="Nakamura M."/>
            <person name="Meguro A."/>
            <person name="Negishi M."/>
            <person name="Ohta I."/>
            <person name="Ohta T."/>
            <person name="Okamoto M."/>
            <person name="Ono N."/>
            <person name="Saji S."/>
            <person name="Sakaguchi M."/>
            <person name="Sakai K."/>
            <person name="Shibata M."/>
            <person name="Shimokawa T."/>
            <person name="Song J."/>
            <person name="Takazaki Y."/>
            <person name="Terasawa K."/>
            <person name="Tsugane M."/>
            <person name="Tsuji K."/>
            <person name="Ueda S."/>
            <person name="Waki K."/>
            <person name="Yamagata H."/>
            <person name="Yamamoto M."/>
            <person name="Yamamoto S."/>
            <person name="Yamane H."/>
            <person name="Yoshiki S."/>
            <person name="Yoshihara R."/>
            <person name="Yukawa K."/>
            <person name="Zhong H."/>
            <person name="Yano M."/>
            <person name="Yuan Q."/>
            <person name="Ouyang S."/>
            <person name="Liu J."/>
            <person name="Jones K.M."/>
            <person name="Gansberger K."/>
            <person name="Moffat K."/>
            <person name="Hill J."/>
            <person name="Bera J."/>
            <person name="Fadrosh D."/>
            <person name="Jin S."/>
            <person name="Johri S."/>
            <person name="Kim M."/>
            <person name="Overton L."/>
            <person name="Reardon M."/>
            <person name="Tsitrin T."/>
            <person name="Vuong H."/>
            <person name="Weaver B."/>
            <person name="Ciecko A."/>
            <person name="Tallon L."/>
            <person name="Jackson J."/>
            <person name="Pai G."/>
            <person name="Aken S.V."/>
            <person name="Utterback T."/>
            <person name="Reidmuller S."/>
            <person name="Feldblyum T."/>
            <person name="Hsiao J."/>
            <person name="Zismann V."/>
            <person name="Iobst S."/>
            <person name="de Vazeille A.R."/>
            <person name="Buell C.R."/>
            <person name="Ying K."/>
            <person name="Li Y."/>
            <person name="Lu T."/>
            <person name="Huang Y."/>
            <person name="Zhao Q."/>
            <person name="Feng Q."/>
            <person name="Zhang L."/>
            <person name="Zhu J."/>
            <person name="Weng Q."/>
            <person name="Mu J."/>
            <person name="Lu Y."/>
            <person name="Fan D."/>
            <person name="Liu Y."/>
            <person name="Guan J."/>
            <person name="Zhang Y."/>
            <person name="Yu S."/>
            <person name="Liu X."/>
            <person name="Zhang Y."/>
            <person name="Hong G."/>
            <person name="Han B."/>
            <person name="Choisne N."/>
            <person name="Demange N."/>
            <person name="Orjeda G."/>
            <person name="Samain S."/>
            <person name="Cattolico L."/>
            <person name="Pelletier E."/>
            <person name="Couloux A."/>
            <person name="Segurens B."/>
            <person name="Wincker P."/>
            <person name="D'Hont A."/>
            <person name="Scarpelli C."/>
            <person name="Weissenbach J."/>
            <person name="Salanoubat M."/>
            <person name="Quetier F."/>
            <person name="Yu Y."/>
            <person name="Kim H.R."/>
            <person name="Rambo T."/>
            <person name="Currie J."/>
            <person name="Collura K."/>
            <person name="Luo M."/>
            <person name="Yang T."/>
            <person name="Ammiraju J.S.S."/>
            <person name="Engler F."/>
            <person name="Soderlund C."/>
            <person name="Wing R.A."/>
            <person name="Palmer L.E."/>
            <person name="de la Bastide M."/>
            <person name="Spiegel L."/>
            <person name="Nascimento L."/>
            <person name="Zutavern T."/>
            <person name="O'Shaughnessy A."/>
            <person name="Dike S."/>
            <person name="Dedhia N."/>
            <person name="Preston R."/>
            <person name="Balija V."/>
            <person name="McCombie W.R."/>
            <person name="Chow T."/>
            <person name="Chen H."/>
            <person name="Chung M."/>
            <person name="Chen C."/>
            <person name="Shaw J."/>
            <person name="Wu H."/>
            <person name="Hsiao K."/>
            <person name="Chao Y."/>
            <person name="Chu M."/>
            <person name="Cheng C."/>
            <person name="Hour A."/>
            <person name="Lee P."/>
            <person name="Lin S."/>
            <person name="Lin Y."/>
            <person name="Liou J."/>
            <person name="Liu S."/>
            <person name="Hsing Y."/>
            <person name="Raghuvanshi S."/>
            <person name="Mohanty A."/>
            <person name="Bharti A.K."/>
            <person name="Gaur A."/>
            <person name="Gupta V."/>
            <person name="Kumar D."/>
            <person name="Ravi V."/>
            <person name="Vij S."/>
            <person name="Kapur A."/>
            <person name="Khurana P."/>
            <person name="Khurana P."/>
            <person name="Khurana J.P."/>
            <person name="Tyagi A.K."/>
            <person name="Gaikwad K."/>
            <person name="Singh A."/>
            <person name="Dalal V."/>
            <person name="Srivastava S."/>
            <person name="Dixit A."/>
            <person name="Pal A.K."/>
            <person name="Ghazi I.A."/>
            <person name="Yadav M."/>
            <person name="Pandit A."/>
            <person name="Bhargava A."/>
            <person name="Sureshbabu K."/>
            <person name="Batra K."/>
            <person name="Sharma T.R."/>
            <person name="Mohapatra T."/>
            <person name="Singh N.K."/>
            <person name="Messing J."/>
            <person name="Nelson A.B."/>
            <person name="Fuks G."/>
            <person name="Kavchok S."/>
            <person name="Keizer G."/>
            <person name="Linton E."/>
            <person name="Llaca V."/>
            <person name="Song R."/>
            <person name="Tanyolac B."/>
            <person name="Young S."/>
            <person name="Ho-Il K."/>
            <person name="Hahn J.H."/>
            <person name="Sangsakoo G."/>
            <person name="Vanavichit A."/>
            <person name="de Mattos Luiz.A.T."/>
            <person name="Zimmer P.D."/>
            <person name="Malone G."/>
            <person name="Dellagostin O."/>
            <person name="de Oliveira A.C."/>
            <person name="Bevan M."/>
            <person name="Bancroft I."/>
            <person name="Minx P."/>
            <person name="Cordum H."/>
            <person name="Wilson R."/>
            <person name="Cheng Z."/>
            <person name="Jin W."/>
            <person name="Jiang J."/>
            <person name="Leong S.A."/>
            <person name="Iwama H."/>
            <person name="Gojobori T."/>
            <person name="Itoh T."/>
            <person name="Niimura Y."/>
            <person name="Fujii Y."/>
            <person name="Habara T."/>
            <person name="Sakai H."/>
            <person name="Sato Y."/>
            <person name="Wilson G."/>
            <person name="Kumar K."/>
            <person name="McCouch S."/>
            <person name="Juretic N."/>
            <person name="Hoen D."/>
            <person name="Wright S."/>
            <person name="Bruskiewich R."/>
            <person name="Bureau T."/>
            <person name="Miyao A."/>
            <person name="Hirochika H."/>
            <person name="Nishikawa T."/>
            <person name="Kadowaki K."/>
            <person name="Sugiura M."/>
            <person name="Burr B."/>
            <person name="Sasaki T."/>
        </authorList>
    </citation>
    <scope>NUCLEOTIDE SEQUENCE [LARGE SCALE GENOMIC DNA]</scope>
    <source>
        <strain evidence="3">cv. Nipponbare</strain>
    </source>
</reference>
<dbReference type="AlphaFoldDB" id="A0A0P0V4C8"/>
<keyword evidence="1" id="KW-0732">Signal</keyword>
<evidence type="ECO:0000256" key="1">
    <source>
        <dbReference type="SAM" id="SignalP"/>
    </source>
</evidence>
<reference evidence="2 3" key="3">
    <citation type="journal article" date="2013" name="Rice">
        <title>Improvement of the Oryza sativa Nipponbare reference genome using next generation sequence and optical map data.</title>
        <authorList>
            <person name="Kawahara Y."/>
            <person name="de la Bastide M."/>
            <person name="Hamilton J.P."/>
            <person name="Kanamori H."/>
            <person name="McCombie W.R."/>
            <person name="Ouyang S."/>
            <person name="Schwartz D.C."/>
            <person name="Tanaka T."/>
            <person name="Wu J."/>
            <person name="Zhou S."/>
            <person name="Childs K.L."/>
            <person name="Davidson R.M."/>
            <person name="Lin H."/>
            <person name="Quesada-Ocampo L."/>
            <person name="Vaillancourt B."/>
            <person name="Sakai H."/>
            <person name="Lee S.S."/>
            <person name="Kim J."/>
            <person name="Numa H."/>
            <person name="Itoh T."/>
            <person name="Buell C.R."/>
            <person name="Matsumoto T."/>
        </authorList>
    </citation>
    <scope>NUCLEOTIDE SEQUENCE [LARGE SCALE GENOMIC DNA]</scope>
    <source>
        <strain evidence="3">cv. Nipponbare</strain>
    </source>
</reference>
<evidence type="ECO:0000313" key="2">
    <source>
        <dbReference type="EMBL" id="BAS72811.1"/>
    </source>
</evidence>